<keyword evidence="1" id="KW-0548">Nucleotidyltransferase</keyword>
<protein>
    <submittedName>
        <fullName evidence="1">Reverse transcriptase domain-containing protein</fullName>
    </submittedName>
</protein>
<dbReference type="AlphaFoldDB" id="A0A6G0ZAL0"/>
<proteinExistence type="predicted"/>
<dbReference type="EMBL" id="VUJU01000873">
    <property type="protein sequence ID" value="KAF0767902.1"/>
    <property type="molecule type" value="Genomic_DNA"/>
</dbReference>
<dbReference type="GO" id="GO:0003964">
    <property type="term" value="F:RNA-directed DNA polymerase activity"/>
    <property type="evidence" value="ECO:0007669"/>
    <property type="project" value="UniProtKB-KW"/>
</dbReference>
<keyword evidence="2" id="KW-1185">Reference proteome</keyword>
<organism evidence="1 2">
    <name type="scientific">Aphis craccivora</name>
    <name type="common">Cowpea aphid</name>
    <dbReference type="NCBI Taxonomy" id="307492"/>
    <lineage>
        <taxon>Eukaryota</taxon>
        <taxon>Metazoa</taxon>
        <taxon>Ecdysozoa</taxon>
        <taxon>Arthropoda</taxon>
        <taxon>Hexapoda</taxon>
        <taxon>Insecta</taxon>
        <taxon>Pterygota</taxon>
        <taxon>Neoptera</taxon>
        <taxon>Paraneoptera</taxon>
        <taxon>Hemiptera</taxon>
        <taxon>Sternorrhyncha</taxon>
        <taxon>Aphidomorpha</taxon>
        <taxon>Aphidoidea</taxon>
        <taxon>Aphididae</taxon>
        <taxon>Aphidini</taxon>
        <taxon>Aphis</taxon>
        <taxon>Aphis</taxon>
    </lineage>
</organism>
<evidence type="ECO:0000313" key="1">
    <source>
        <dbReference type="EMBL" id="KAF0767902.1"/>
    </source>
</evidence>
<dbReference type="Proteomes" id="UP000478052">
    <property type="component" value="Unassembled WGS sequence"/>
</dbReference>
<keyword evidence="1" id="KW-0695">RNA-directed DNA polymerase</keyword>
<comment type="caution">
    <text evidence="1">The sequence shown here is derived from an EMBL/GenBank/DDBJ whole genome shotgun (WGS) entry which is preliminary data.</text>
</comment>
<accession>A0A6G0ZAL0</accession>
<evidence type="ECO:0000313" key="2">
    <source>
        <dbReference type="Proteomes" id="UP000478052"/>
    </source>
</evidence>
<gene>
    <name evidence="1" type="ORF">FWK35_00006475</name>
</gene>
<reference evidence="1 2" key="1">
    <citation type="submission" date="2019-08" db="EMBL/GenBank/DDBJ databases">
        <title>Whole genome of Aphis craccivora.</title>
        <authorList>
            <person name="Voronova N.V."/>
            <person name="Shulinski R.S."/>
            <person name="Bandarenka Y.V."/>
            <person name="Zhorov D.G."/>
            <person name="Warner D."/>
        </authorList>
    </citation>
    <scope>NUCLEOTIDE SEQUENCE [LARGE SCALE GENOMIC DNA]</scope>
    <source>
        <strain evidence="1">180601</strain>
        <tissue evidence="1">Whole Body</tissue>
    </source>
</reference>
<sequence>MYGKITTLTTAILAVFVQTRLINKIESVQKRFLRVLAFKTNKTDVSLEQLANEFRVARK</sequence>
<keyword evidence="1" id="KW-0808">Transferase</keyword>
<name>A0A6G0ZAL0_APHCR</name>